<keyword evidence="4" id="KW-1185">Reference proteome</keyword>
<keyword evidence="2" id="KW-0732">Signal</keyword>
<dbReference type="Proteomes" id="UP000327157">
    <property type="component" value="Chromosome 3"/>
</dbReference>
<protein>
    <submittedName>
        <fullName evidence="3">Uncharacterized protein</fullName>
    </submittedName>
</protein>
<reference evidence="3 4" key="3">
    <citation type="submission" date="2019-11" db="EMBL/GenBank/DDBJ databases">
        <title>A de novo genome assembly of a pear dwarfing rootstock.</title>
        <authorList>
            <person name="Wang F."/>
            <person name="Wang J."/>
            <person name="Li S."/>
            <person name="Zhang Y."/>
            <person name="Fang M."/>
            <person name="Ma L."/>
            <person name="Zhao Y."/>
            <person name="Jiang S."/>
        </authorList>
    </citation>
    <scope>NUCLEOTIDE SEQUENCE [LARGE SCALE GENOMIC DNA]</scope>
    <source>
        <strain evidence="3">S2</strain>
        <tissue evidence="3">Leaf</tissue>
    </source>
</reference>
<accession>A0A5N5GHQ9</accession>
<proteinExistence type="predicted"/>
<organism evidence="3 4">
    <name type="scientific">Pyrus ussuriensis x Pyrus communis</name>
    <dbReference type="NCBI Taxonomy" id="2448454"/>
    <lineage>
        <taxon>Eukaryota</taxon>
        <taxon>Viridiplantae</taxon>
        <taxon>Streptophyta</taxon>
        <taxon>Embryophyta</taxon>
        <taxon>Tracheophyta</taxon>
        <taxon>Spermatophyta</taxon>
        <taxon>Magnoliopsida</taxon>
        <taxon>eudicotyledons</taxon>
        <taxon>Gunneridae</taxon>
        <taxon>Pentapetalae</taxon>
        <taxon>rosids</taxon>
        <taxon>fabids</taxon>
        <taxon>Rosales</taxon>
        <taxon>Rosaceae</taxon>
        <taxon>Amygdaloideae</taxon>
        <taxon>Maleae</taxon>
        <taxon>Pyrus</taxon>
    </lineage>
</organism>
<feature type="region of interest" description="Disordered" evidence="1">
    <location>
        <begin position="232"/>
        <end position="264"/>
    </location>
</feature>
<reference evidence="3 4" key="1">
    <citation type="submission" date="2019-09" db="EMBL/GenBank/DDBJ databases">
        <authorList>
            <person name="Ou C."/>
        </authorList>
    </citation>
    <scope>NUCLEOTIDE SEQUENCE [LARGE SCALE GENOMIC DNA]</scope>
    <source>
        <strain evidence="3">S2</strain>
        <tissue evidence="3">Leaf</tissue>
    </source>
</reference>
<comment type="caution">
    <text evidence="3">The sequence shown here is derived from an EMBL/GenBank/DDBJ whole genome shotgun (WGS) entry which is preliminary data.</text>
</comment>
<evidence type="ECO:0000313" key="3">
    <source>
        <dbReference type="EMBL" id="KAB2615059.1"/>
    </source>
</evidence>
<name>A0A5N5GHQ9_9ROSA</name>
<feature type="chain" id="PRO_5024338384" evidence="2">
    <location>
        <begin position="19"/>
        <end position="271"/>
    </location>
</feature>
<sequence>MLSTSLVMLLVTARRGHCRPRMLDTTSASTTDASGKEKYLGTLSPVEDGERIMIKYNDWHWVAPMAEQHSALAHDIGHVIRTYCLLRWKFWKAMPDEVRMKVRDYLSISTNYNLDDIKDNMLVYVNRLFAERYKQPKSDLHQYFQTFDDSQVALEEDCQKEFEDREENWVWHCSHFQEPGYVKKAKANKISREKKIFLHHSEIDVFADVYVQPGDELTESLHTTMMENRQSSGICLPDIRTPSTSEPLQLEHAQNSPPANDDPIDYSTFFS</sequence>
<feature type="compositionally biased region" description="Polar residues" evidence="1">
    <location>
        <begin position="241"/>
        <end position="258"/>
    </location>
</feature>
<feature type="signal peptide" evidence="2">
    <location>
        <begin position="1"/>
        <end position="18"/>
    </location>
</feature>
<evidence type="ECO:0000256" key="1">
    <source>
        <dbReference type="SAM" id="MobiDB-lite"/>
    </source>
</evidence>
<dbReference type="AlphaFoldDB" id="A0A5N5GHQ9"/>
<dbReference type="OrthoDB" id="1921870at2759"/>
<gene>
    <name evidence="3" type="ORF">D8674_021647</name>
</gene>
<evidence type="ECO:0000256" key="2">
    <source>
        <dbReference type="SAM" id="SignalP"/>
    </source>
</evidence>
<reference evidence="4" key="2">
    <citation type="submission" date="2019-10" db="EMBL/GenBank/DDBJ databases">
        <title>A de novo genome assembly of a pear dwarfing rootstock.</title>
        <authorList>
            <person name="Wang F."/>
            <person name="Wang J."/>
            <person name="Li S."/>
            <person name="Zhang Y."/>
            <person name="Fang M."/>
            <person name="Ma L."/>
            <person name="Zhao Y."/>
            <person name="Jiang S."/>
        </authorList>
    </citation>
    <scope>NUCLEOTIDE SEQUENCE [LARGE SCALE GENOMIC DNA]</scope>
</reference>
<dbReference type="EMBL" id="SMOL01000402">
    <property type="protein sequence ID" value="KAB2615059.1"/>
    <property type="molecule type" value="Genomic_DNA"/>
</dbReference>
<evidence type="ECO:0000313" key="4">
    <source>
        <dbReference type="Proteomes" id="UP000327157"/>
    </source>
</evidence>